<dbReference type="RefSeq" id="WP_280763495.1">
    <property type="nucleotide sequence ID" value="NZ_JARXVC010000020.1"/>
</dbReference>
<comment type="caution">
    <text evidence="2">The sequence shown here is derived from an EMBL/GenBank/DDBJ whole genome shotgun (WGS) entry which is preliminary data.</text>
</comment>
<feature type="signal peptide" evidence="1">
    <location>
        <begin position="1"/>
        <end position="25"/>
    </location>
</feature>
<reference evidence="2 3" key="1">
    <citation type="submission" date="2023-04" db="EMBL/GenBank/DDBJ databases">
        <title>Forest soil microbial communities from Buena Vista Peninsula, Colon Province, Panama.</title>
        <authorList>
            <person name="Bouskill N."/>
        </authorList>
    </citation>
    <scope>NUCLEOTIDE SEQUENCE [LARGE SCALE GENOMIC DNA]</scope>
    <source>
        <strain evidence="2 3">CFH S0262</strain>
    </source>
</reference>
<sequence>MSARLKKIAAAAATTAAAAAAVALAAPATASAVEVVDVKPPTVKASSAGTTINMSITNPHKLLDAVGCNAMVVNAADVPAVVTNPLKLLEPGVVVFPNFTNFDSLFGVMPGQSKTYAVKDVKPGLYGIVGACASLWNVGEAPTITTPQMLAVINSDLGSVGSSEIPAFGS</sequence>
<proteinExistence type="predicted"/>
<evidence type="ECO:0000313" key="2">
    <source>
        <dbReference type="EMBL" id="MDH6284266.1"/>
    </source>
</evidence>
<dbReference type="PROSITE" id="PS51318">
    <property type="entry name" value="TAT"/>
    <property type="match status" value="1"/>
</dbReference>
<keyword evidence="1" id="KW-0732">Signal</keyword>
<organism evidence="2 3">
    <name type="scientific">Prescottella agglutinans</name>
    <dbReference type="NCBI Taxonomy" id="1644129"/>
    <lineage>
        <taxon>Bacteria</taxon>
        <taxon>Bacillati</taxon>
        <taxon>Actinomycetota</taxon>
        <taxon>Actinomycetes</taxon>
        <taxon>Mycobacteriales</taxon>
        <taxon>Nocardiaceae</taxon>
        <taxon>Prescottella</taxon>
    </lineage>
</organism>
<evidence type="ECO:0000313" key="3">
    <source>
        <dbReference type="Proteomes" id="UP001160334"/>
    </source>
</evidence>
<dbReference type="Proteomes" id="UP001160334">
    <property type="component" value="Unassembled WGS sequence"/>
</dbReference>
<evidence type="ECO:0000256" key="1">
    <source>
        <dbReference type="SAM" id="SignalP"/>
    </source>
</evidence>
<dbReference type="InterPro" id="IPR006311">
    <property type="entry name" value="TAT_signal"/>
</dbReference>
<protein>
    <recommendedName>
        <fullName evidence="4">Secreted protein</fullName>
    </recommendedName>
</protein>
<keyword evidence="3" id="KW-1185">Reference proteome</keyword>
<accession>A0ABT6MIW4</accession>
<dbReference type="EMBL" id="JARXVC010000020">
    <property type="protein sequence ID" value="MDH6284266.1"/>
    <property type="molecule type" value="Genomic_DNA"/>
</dbReference>
<evidence type="ECO:0008006" key="4">
    <source>
        <dbReference type="Google" id="ProtNLM"/>
    </source>
</evidence>
<name>A0ABT6MIW4_9NOCA</name>
<feature type="chain" id="PRO_5047256206" description="Secreted protein" evidence="1">
    <location>
        <begin position="26"/>
        <end position="170"/>
    </location>
</feature>
<gene>
    <name evidence="2" type="ORF">M2280_005524</name>
</gene>